<feature type="domain" description="HTH iclR-type" evidence="4">
    <location>
        <begin position="12"/>
        <end position="72"/>
    </location>
</feature>
<gene>
    <name evidence="6" type="ORF">BPA30113_06138</name>
</gene>
<dbReference type="Gene3D" id="3.30.450.40">
    <property type="match status" value="1"/>
</dbReference>
<dbReference type="PROSITE" id="PS51077">
    <property type="entry name" value="HTH_ICLR"/>
    <property type="match status" value="1"/>
</dbReference>
<dbReference type="PANTHER" id="PTHR30136">
    <property type="entry name" value="HELIX-TURN-HELIX TRANSCRIPTIONAL REGULATOR, ICLR FAMILY"/>
    <property type="match status" value="1"/>
</dbReference>
<dbReference type="Gene3D" id="1.10.10.10">
    <property type="entry name" value="Winged helix-like DNA-binding domain superfamily/Winged helix DNA-binding domain"/>
    <property type="match status" value="1"/>
</dbReference>
<dbReference type="Pfam" id="PF01614">
    <property type="entry name" value="IclR_C"/>
    <property type="match status" value="1"/>
</dbReference>
<dbReference type="InterPro" id="IPR005471">
    <property type="entry name" value="Tscrpt_reg_IclR_N"/>
</dbReference>
<proteinExistence type="predicted"/>
<keyword evidence="2" id="KW-0238">DNA-binding</keyword>
<dbReference type="SMART" id="SM00346">
    <property type="entry name" value="HTH_ICLR"/>
    <property type="match status" value="1"/>
</dbReference>
<keyword evidence="3" id="KW-0804">Transcription</keyword>
<dbReference type="InterPro" id="IPR036390">
    <property type="entry name" value="WH_DNA-bd_sf"/>
</dbReference>
<sequence>MTDDREGDGGGKQVVARAVSVLEALEGQASGLSLGDIAKATGLPKSTVQRLVGALEARRFVVAGAAGVRLGSAITRLAASIHTDVVAISAPFIEAASRRLRETVDLSVFRGSHAMTIFQYASDRELRVVSPVWAAFPLYCTAHGKAILSTLEDDEIRRLVSGHLDARNPRTITDMQALLDDIASVRRTGFALDDQEHEEGVCGIGVILECRTDEQHALSIAVPSVRFERQLSEIKGTLLKCKAEIEAQFG</sequence>
<dbReference type="AlphaFoldDB" id="A0A6P2QWN3"/>
<evidence type="ECO:0000259" key="4">
    <source>
        <dbReference type="PROSITE" id="PS51077"/>
    </source>
</evidence>
<name>A0A6P2QWN3_9BURK</name>
<dbReference type="SUPFAM" id="SSF55781">
    <property type="entry name" value="GAF domain-like"/>
    <property type="match status" value="1"/>
</dbReference>
<reference evidence="6 7" key="1">
    <citation type="submission" date="2019-09" db="EMBL/GenBank/DDBJ databases">
        <authorList>
            <person name="Depoorter E."/>
        </authorList>
    </citation>
    <scope>NUCLEOTIDE SEQUENCE [LARGE SCALE GENOMIC DNA]</scope>
    <source>
        <strain evidence="6">LMG 30113</strain>
    </source>
</reference>
<dbReference type="GO" id="GO:0003677">
    <property type="term" value="F:DNA binding"/>
    <property type="evidence" value="ECO:0007669"/>
    <property type="project" value="UniProtKB-KW"/>
</dbReference>
<dbReference type="PROSITE" id="PS51078">
    <property type="entry name" value="ICLR_ED"/>
    <property type="match status" value="1"/>
</dbReference>
<dbReference type="Proteomes" id="UP000494330">
    <property type="component" value="Unassembled WGS sequence"/>
</dbReference>
<dbReference type="InterPro" id="IPR014757">
    <property type="entry name" value="Tscrpt_reg_IclR_C"/>
</dbReference>
<protein>
    <submittedName>
        <fullName evidence="6">IclR family transcriptional regulator</fullName>
    </submittedName>
</protein>
<dbReference type="GO" id="GO:0045892">
    <property type="term" value="P:negative regulation of DNA-templated transcription"/>
    <property type="evidence" value="ECO:0007669"/>
    <property type="project" value="TreeGrafter"/>
</dbReference>
<accession>A0A6P2QWN3</accession>
<dbReference type="InterPro" id="IPR029016">
    <property type="entry name" value="GAF-like_dom_sf"/>
</dbReference>
<dbReference type="SUPFAM" id="SSF46785">
    <property type="entry name" value="Winged helix' DNA-binding domain"/>
    <property type="match status" value="1"/>
</dbReference>
<dbReference type="Pfam" id="PF09339">
    <property type="entry name" value="HTH_IclR"/>
    <property type="match status" value="1"/>
</dbReference>
<dbReference type="InterPro" id="IPR050707">
    <property type="entry name" value="HTH_MetabolicPath_Reg"/>
</dbReference>
<feature type="domain" description="IclR-ED" evidence="5">
    <location>
        <begin position="66"/>
        <end position="250"/>
    </location>
</feature>
<dbReference type="RefSeq" id="WP_034199769.1">
    <property type="nucleotide sequence ID" value="NZ_CABVQD010000031.1"/>
</dbReference>
<evidence type="ECO:0000313" key="7">
    <source>
        <dbReference type="Proteomes" id="UP000494330"/>
    </source>
</evidence>
<evidence type="ECO:0000313" key="6">
    <source>
        <dbReference type="EMBL" id="VWC28372.1"/>
    </source>
</evidence>
<evidence type="ECO:0000256" key="1">
    <source>
        <dbReference type="ARBA" id="ARBA00023015"/>
    </source>
</evidence>
<evidence type="ECO:0000259" key="5">
    <source>
        <dbReference type="PROSITE" id="PS51078"/>
    </source>
</evidence>
<keyword evidence="7" id="KW-1185">Reference proteome</keyword>
<evidence type="ECO:0000256" key="3">
    <source>
        <dbReference type="ARBA" id="ARBA00023163"/>
    </source>
</evidence>
<keyword evidence="1" id="KW-0805">Transcription regulation</keyword>
<dbReference type="GO" id="GO:0003700">
    <property type="term" value="F:DNA-binding transcription factor activity"/>
    <property type="evidence" value="ECO:0007669"/>
    <property type="project" value="TreeGrafter"/>
</dbReference>
<dbReference type="PANTHER" id="PTHR30136:SF35">
    <property type="entry name" value="HTH-TYPE TRANSCRIPTIONAL REGULATOR RV1719"/>
    <property type="match status" value="1"/>
</dbReference>
<dbReference type="InterPro" id="IPR036388">
    <property type="entry name" value="WH-like_DNA-bd_sf"/>
</dbReference>
<evidence type="ECO:0000256" key="2">
    <source>
        <dbReference type="ARBA" id="ARBA00023125"/>
    </source>
</evidence>
<organism evidence="6 7">
    <name type="scientific">Burkholderia paludis</name>
    <dbReference type="NCBI Taxonomy" id="1506587"/>
    <lineage>
        <taxon>Bacteria</taxon>
        <taxon>Pseudomonadati</taxon>
        <taxon>Pseudomonadota</taxon>
        <taxon>Betaproteobacteria</taxon>
        <taxon>Burkholderiales</taxon>
        <taxon>Burkholderiaceae</taxon>
        <taxon>Burkholderia</taxon>
        <taxon>Burkholderia cepacia complex</taxon>
    </lineage>
</organism>
<dbReference type="EMBL" id="CABVQD010000031">
    <property type="protein sequence ID" value="VWC28372.1"/>
    <property type="molecule type" value="Genomic_DNA"/>
</dbReference>